<gene>
    <name evidence="2" type="ORF">SSLN_LOCUS5936</name>
</gene>
<dbReference type="EMBL" id="UYSU01033469">
    <property type="protein sequence ID" value="VDL92321.1"/>
    <property type="molecule type" value="Genomic_DNA"/>
</dbReference>
<evidence type="ECO:0000313" key="3">
    <source>
        <dbReference type="Proteomes" id="UP000275846"/>
    </source>
</evidence>
<dbReference type="Proteomes" id="UP000275846">
    <property type="component" value="Unassembled WGS sequence"/>
</dbReference>
<feature type="region of interest" description="Disordered" evidence="1">
    <location>
        <begin position="240"/>
        <end position="265"/>
    </location>
</feature>
<protein>
    <submittedName>
        <fullName evidence="4">IRS-type PTB domain-containing protein</fullName>
    </submittedName>
</protein>
<reference evidence="2 3" key="2">
    <citation type="submission" date="2018-11" db="EMBL/GenBank/DDBJ databases">
        <authorList>
            <consortium name="Pathogen Informatics"/>
        </authorList>
    </citation>
    <scope>NUCLEOTIDE SEQUENCE [LARGE SCALE GENOMIC DNA]</scope>
    <source>
        <strain evidence="2 3">NST_G2</strain>
    </source>
</reference>
<dbReference type="OrthoDB" id="6245890at2759"/>
<keyword evidence="3" id="KW-1185">Reference proteome</keyword>
<dbReference type="WBParaSite" id="SSLN_0000612901-mRNA-1">
    <property type="protein sequence ID" value="SSLN_0000612901-mRNA-1"/>
    <property type="gene ID" value="SSLN_0000612901"/>
</dbReference>
<dbReference type="AlphaFoldDB" id="A0A183SNY8"/>
<reference evidence="4" key="1">
    <citation type="submission" date="2016-06" db="UniProtKB">
        <authorList>
            <consortium name="WormBaseParasite"/>
        </authorList>
    </citation>
    <scope>IDENTIFICATION</scope>
</reference>
<evidence type="ECO:0000313" key="2">
    <source>
        <dbReference type="EMBL" id="VDL92321.1"/>
    </source>
</evidence>
<evidence type="ECO:0000256" key="1">
    <source>
        <dbReference type="SAM" id="MobiDB-lite"/>
    </source>
</evidence>
<proteinExistence type="predicted"/>
<sequence>MKTQNGPPGSTLVFLENVKVKKHQSLEEIVKREGEKPRKPSESEFSAFIHKDKIEFSAGKNGKKVPIKKILYEHIERILPEERKLRIVLGCMTDKRRYVCSFQFTDYGAYNTLMNHLYEARGWIIESEGTALSSSSFSPTHGETPQSSESDASREYVIHSPGIRASTNTGLKTSFISWELVEEGNDAQVQAGSVGASCTTSSLAGHCECCGWDSRRVYAHENTRPSVECDTPSSWTCSCGRNTRQLPPQARQTQTSRPSSPARMVECDKMSSIRKMGAAERRPTTAQNSLESPTLYVQVPNKQPLPYEDVLPDFDQVKVYHVRPKIYSTPRMTHLDNSPSRTTYRKISPTTAQNSLESPTLYVQVPNKQQLPYEDVLPEFDQVKVYHVKPKIYSTPRLTHLDNSPSRTTYRKISTGAPSSGYSSATILTDNMLELTVTGQNHGEYISDKSVYVKSRPKDEPGKLVYTKDSSIAPPLKRY</sequence>
<feature type="region of interest" description="Disordered" evidence="1">
    <location>
        <begin position="457"/>
        <end position="479"/>
    </location>
</feature>
<name>A0A183SNY8_SCHSO</name>
<feature type="compositionally biased region" description="Polar residues" evidence="1">
    <location>
        <begin position="240"/>
        <end position="259"/>
    </location>
</feature>
<feature type="compositionally biased region" description="Polar residues" evidence="1">
    <location>
        <begin position="134"/>
        <end position="150"/>
    </location>
</feature>
<feature type="region of interest" description="Disordered" evidence="1">
    <location>
        <begin position="330"/>
        <end position="353"/>
    </location>
</feature>
<evidence type="ECO:0000313" key="4">
    <source>
        <dbReference type="WBParaSite" id="SSLN_0000612901-mRNA-1"/>
    </source>
</evidence>
<feature type="region of interest" description="Disordered" evidence="1">
    <location>
        <begin position="134"/>
        <end position="153"/>
    </location>
</feature>
<accession>A0A183SNY8</accession>
<organism evidence="4">
    <name type="scientific">Schistocephalus solidus</name>
    <name type="common">Tapeworm</name>
    <dbReference type="NCBI Taxonomy" id="70667"/>
    <lineage>
        <taxon>Eukaryota</taxon>
        <taxon>Metazoa</taxon>
        <taxon>Spiralia</taxon>
        <taxon>Lophotrochozoa</taxon>
        <taxon>Platyhelminthes</taxon>
        <taxon>Cestoda</taxon>
        <taxon>Eucestoda</taxon>
        <taxon>Diphyllobothriidea</taxon>
        <taxon>Diphyllobothriidae</taxon>
        <taxon>Schistocephalus</taxon>
    </lineage>
</organism>